<dbReference type="InterPro" id="IPR021191">
    <property type="entry name" value="Restrct_endonuc_II_DpnII"/>
</dbReference>
<comment type="caution">
    <text evidence="3">The sequence shown here is derived from an EMBL/GenBank/DDBJ whole genome shotgun (WGS) entry which is preliminary data.</text>
</comment>
<dbReference type="EMBL" id="LXZO01000079">
    <property type="protein sequence ID" value="PAY47454.1"/>
    <property type="molecule type" value="Genomic_DNA"/>
</dbReference>
<feature type="domain" description="Restriction endonuclease type II DpnII-like" evidence="2">
    <location>
        <begin position="17"/>
        <end position="300"/>
    </location>
</feature>
<dbReference type="GO" id="GO:0009307">
    <property type="term" value="P:DNA restriction-modification system"/>
    <property type="evidence" value="ECO:0007669"/>
    <property type="project" value="UniProtKB-UniRule"/>
</dbReference>
<dbReference type="Proteomes" id="UP000218139">
    <property type="component" value="Unassembled WGS sequence"/>
</dbReference>
<accession>A0A9X6S5E1</accession>
<dbReference type="GO" id="GO:0003677">
    <property type="term" value="F:DNA binding"/>
    <property type="evidence" value="ECO:0007669"/>
    <property type="project" value="UniProtKB-UniRule"/>
</dbReference>
<dbReference type="RefSeq" id="WP_225358270.1">
    <property type="nucleotide sequence ID" value="NZ_CP027644.1"/>
</dbReference>
<evidence type="ECO:0000256" key="1">
    <source>
        <dbReference type="PIRNR" id="PIRNR016080"/>
    </source>
</evidence>
<gene>
    <name evidence="3" type="ORF">A8C52_00275</name>
</gene>
<dbReference type="AlphaFoldDB" id="A0A9X6S5E1"/>
<evidence type="ECO:0000259" key="2">
    <source>
        <dbReference type="Pfam" id="PF04556"/>
    </source>
</evidence>
<organism evidence="3 4">
    <name type="scientific">Ligilactobacillus salivarius</name>
    <dbReference type="NCBI Taxonomy" id="1624"/>
    <lineage>
        <taxon>Bacteria</taxon>
        <taxon>Bacillati</taxon>
        <taxon>Bacillota</taxon>
        <taxon>Bacilli</taxon>
        <taxon>Lactobacillales</taxon>
        <taxon>Lactobacillaceae</taxon>
        <taxon>Ligilactobacillus</taxon>
    </lineage>
</organism>
<dbReference type="PIRSF" id="PIRSF016080">
    <property type="entry name" value="Restrict_endonuc_II_DpmII"/>
    <property type="match status" value="1"/>
</dbReference>
<dbReference type="Pfam" id="PF04556">
    <property type="entry name" value="DpnII"/>
    <property type="match status" value="1"/>
</dbReference>
<keyword evidence="1" id="KW-0378">Hydrolase</keyword>
<dbReference type="EC" id="3.1.21.4" evidence="1"/>
<sequence>MQYNVFEYLNLDSKEKLDFFMKTRSSLHFLASYWVNFKNVKRNLSMYDTPELYTLDYLIGKSDEEIDLFFKARPRLLLLMPYLLGIRENKFEKPYTKRILNVQSTNGNYKLNFKEIEVERIELYLKFLHDSGLAWVLRQGLNKSVHDYAIGIEAGMDSNARKNRSGSIGEEYLKSILEDISKKRAWVCNGQTTRNDIKKWYNLSLDESFENRRFDGSLYNPTKKKLYLFEVNNFSSSGSKSKASATEFKDLHDRLSRTNNEFIYITDGRGWDNDKSHLLEAMEYIGKVFNYKMLEAGYLNDYLG</sequence>
<protein>
    <recommendedName>
        <fullName evidence="1">Type-2 restriction enzyme</fullName>
        <ecNumber evidence="1">3.1.21.4</ecNumber>
    </recommendedName>
</protein>
<reference evidence="3 4" key="1">
    <citation type="submission" date="2016-05" db="EMBL/GenBank/DDBJ databases">
        <authorList>
            <person name="Lee J.-Y."/>
            <person name="Kim E.B."/>
            <person name="Choi Y.-J."/>
        </authorList>
    </citation>
    <scope>NUCLEOTIDE SEQUENCE [LARGE SCALE GENOMIC DNA]</scope>
    <source>
        <strain evidence="3 4">KLA006</strain>
    </source>
</reference>
<keyword evidence="1" id="KW-0680">Restriction system</keyword>
<comment type="catalytic activity">
    <reaction evidence="1">
        <text>Endonucleolytic cleavage of DNA to give specific double-stranded fragments with terminal 5'-phosphates.</text>
        <dbReference type="EC" id="3.1.21.4"/>
    </reaction>
</comment>
<dbReference type="GO" id="GO:0009036">
    <property type="term" value="F:type II site-specific deoxyribonuclease activity"/>
    <property type="evidence" value="ECO:0007669"/>
    <property type="project" value="UniProtKB-UniRule"/>
</dbReference>
<proteinExistence type="inferred from homology"/>
<name>A0A9X6S5E1_9LACO</name>
<comment type="similarity">
    <text evidence="1">Belongs to the DpnII type II restriction endonuclease family.</text>
</comment>
<comment type="function">
    <text evidence="1">A P subtype restriction enzyme that recognizes the double-stranded unmethylated sequence 5'-GATC-3'.</text>
</comment>
<dbReference type="InterPro" id="IPR007637">
    <property type="entry name" value="Restrct_endonuc_II_DpnII-like"/>
</dbReference>
<keyword evidence="1 3" id="KW-0255">Endonuclease</keyword>
<evidence type="ECO:0000313" key="3">
    <source>
        <dbReference type="EMBL" id="PAY47454.1"/>
    </source>
</evidence>
<keyword evidence="1" id="KW-0540">Nuclease</keyword>
<evidence type="ECO:0000313" key="4">
    <source>
        <dbReference type="Proteomes" id="UP000218139"/>
    </source>
</evidence>